<comment type="catalytic activity">
    <reaction evidence="7 8">
        <text>heme b + (2E,6E)-farnesyl diphosphate + H2O = Fe(II)-heme o + diphosphate</text>
        <dbReference type="Rhea" id="RHEA:28070"/>
        <dbReference type="ChEBI" id="CHEBI:15377"/>
        <dbReference type="ChEBI" id="CHEBI:33019"/>
        <dbReference type="ChEBI" id="CHEBI:60344"/>
        <dbReference type="ChEBI" id="CHEBI:60530"/>
        <dbReference type="ChEBI" id="CHEBI:175763"/>
        <dbReference type="EC" id="2.5.1.141"/>
    </reaction>
</comment>
<evidence type="ECO:0000256" key="7">
    <source>
        <dbReference type="ARBA" id="ARBA00047690"/>
    </source>
</evidence>
<dbReference type="InterPro" id="IPR006369">
    <property type="entry name" value="Protohaem_IX_farnesylTrfase"/>
</dbReference>
<dbReference type="CDD" id="cd13957">
    <property type="entry name" value="PT_UbiA_Cox10"/>
    <property type="match status" value="1"/>
</dbReference>
<evidence type="ECO:0000256" key="5">
    <source>
        <dbReference type="ARBA" id="ARBA00023133"/>
    </source>
</evidence>
<evidence type="ECO:0000256" key="1">
    <source>
        <dbReference type="ARBA" id="ARBA00004141"/>
    </source>
</evidence>
<proteinExistence type="inferred from homology"/>
<feature type="transmembrane region" description="Helical" evidence="8">
    <location>
        <begin position="59"/>
        <end position="83"/>
    </location>
</feature>
<keyword evidence="2 8" id="KW-0808">Transferase</keyword>
<dbReference type="InterPro" id="IPR000537">
    <property type="entry name" value="UbiA_prenyltransferase"/>
</dbReference>
<organism evidence="9 10">
    <name type="scientific">Sporosarcina ureae</name>
    <dbReference type="NCBI Taxonomy" id="1571"/>
    <lineage>
        <taxon>Bacteria</taxon>
        <taxon>Bacillati</taxon>
        <taxon>Bacillota</taxon>
        <taxon>Bacilli</taxon>
        <taxon>Bacillales</taxon>
        <taxon>Caryophanaceae</taxon>
        <taxon>Sporosarcina</taxon>
    </lineage>
</organism>
<feature type="transmembrane region" description="Helical" evidence="8">
    <location>
        <begin position="104"/>
        <end position="125"/>
    </location>
</feature>
<protein>
    <recommendedName>
        <fullName evidence="8">Protoheme IX farnesyltransferase</fullName>
        <ecNumber evidence="8">2.5.1.141</ecNumber>
    </recommendedName>
    <alternativeName>
        <fullName evidence="8">Heme B farnesyltransferase</fullName>
    </alternativeName>
    <alternativeName>
        <fullName evidence="8">Heme O synthase</fullName>
    </alternativeName>
</protein>
<evidence type="ECO:0000256" key="4">
    <source>
        <dbReference type="ARBA" id="ARBA00022989"/>
    </source>
</evidence>
<comment type="pathway">
    <text evidence="8">Porphyrin-containing compound metabolism; heme O biosynthesis; heme O from protoheme: step 1/1.</text>
</comment>
<reference evidence="9 10" key="1">
    <citation type="submission" date="2016-04" db="EMBL/GenBank/DDBJ databases">
        <title>Comparative Genomics and Epigenetics of Sporosarcina ureae.</title>
        <authorList>
            <person name="Oliver A.S."/>
            <person name="Cooper K.K."/>
        </authorList>
    </citation>
    <scope>NUCLEOTIDE SEQUENCE [LARGE SCALE GENOMIC DNA]</scope>
    <source>
        <strain evidence="9 10">S204</strain>
    </source>
</reference>
<evidence type="ECO:0000256" key="6">
    <source>
        <dbReference type="ARBA" id="ARBA00023136"/>
    </source>
</evidence>
<keyword evidence="5 8" id="KW-0350">Heme biosynthesis</keyword>
<dbReference type="PANTHER" id="PTHR43448:SF2">
    <property type="entry name" value="PROTOHEME IX FARNESYLTRANSFERASE, MITOCHONDRIAL"/>
    <property type="match status" value="1"/>
</dbReference>
<dbReference type="Gene3D" id="1.10.357.140">
    <property type="entry name" value="UbiA prenyltransferase"/>
    <property type="match status" value="1"/>
</dbReference>
<keyword evidence="8" id="KW-1003">Cell membrane</keyword>
<name>A0ABM6JTD9_SPOUR</name>
<comment type="function">
    <text evidence="8">Converts heme B (protoheme IX) to heme O by substitution of the vinyl group on carbon 2 of heme B porphyrin ring with a hydroxyethyl farnesyl side group.</text>
</comment>
<dbReference type="PROSITE" id="PS00943">
    <property type="entry name" value="UBIA"/>
    <property type="match status" value="1"/>
</dbReference>
<dbReference type="InterPro" id="IPR044878">
    <property type="entry name" value="UbiA_sf"/>
</dbReference>
<comment type="similarity">
    <text evidence="8">Belongs to the UbiA prenyltransferase family. Protoheme IX farnesyltransferase subfamily.</text>
</comment>
<keyword evidence="3 8" id="KW-0812">Transmembrane</keyword>
<dbReference type="InterPro" id="IPR030470">
    <property type="entry name" value="UbiA_prenylTrfase_CS"/>
</dbReference>
<accession>A0ABM6JTD9</accession>
<feature type="transmembrane region" description="Helical" evidence="8">
    <location>
        <begin position="156"/>
        <end position="176"/>
    </location>
</feature>
<dbReference type="HAMAP" id="MF_00154">
    <property type="entry name" value="CyoE_CtaB"/>
    <property type="match status" value="1"/>
</dbReference>
<feature type="transmembrane region" description="Helical" evidence="8">
    <location>
        <begin position="131"/>
        <end position="149"/>
    </location>
</feature>
<evidence type="ECO:0000313" key="10">
    <source>
        <dbReference type="Proteomes" id="UP000192486"/>
    </source>
</evidence>
<gene>
    <name evidence="8" type="primary">ctaB</name>
    <name evidence="9" type="ORF">SporoS204_03975</name>
</gene>
<dbReference type="Pfam" id="PF01040">
    <property type="entry name" value="UbiA"/>
    <property type="match status" value="1"/>
</dbReference>
<evidence type="ECO:0000256" key="8">
    <source>
        <dbReference type="HAMAP-Rule" id="MF_00154"/>
    </source>
</evidence>
<feature type="transmembrane region" description="Helical" evidence="8">
    <location>
        <begin position="279"/>
        <end position="301"/>
    </location>
</feature>
<keyword evidence="6 8" id="KW-0472">Membrane</keyword>
<keyword evidence="4 8" id="KW-1133">Transmembrane helix</keyword>
<feature type="transmembrane region" description="Helical" evidence="8">
    <location>
        <begin position="182"/>
        <end position="203"/>
    </location>
</feature>
<dbReference type="RefSeq" id="WP_029052720.1">
    <property type="nucleotide sequence ID" value="NZ_CP015108.1"/>
</dbReference>
<feature type="transmembrane region" description="Helical" evidence="8">
    <location>
        <begin position="232"/>
        <end position="259"/>
    </location>
</feature>
<dbReference type="PANTHER" id="PTHR43448">
    <property type="entry name" value="PROTOHEME IX FARNESYLTRANSFERASE, MITOCHONDRIAL"/>
    <property type="match status" value="1"/>
</dbReference>
<dbReference type="NCBIfam" id="TIGR01473">
    <property type="entry name" value="cyoE_ctaB"/>
    <property type="match status" value="1"/>
</dbReference>
<dbReference type="EMBL" id="CP015108">
    <property type="protein sequence ID" value="ARF13414.1"/>
    <property type="molecule type" value="Genomic_DNA"/>
</dbReference>
<dbReference type="Proteomes" id="UP000192486">
    <property type="component" value="Chromosome"/>
</dbReference>
<keyword evidence="10" id="KW-1185">Reference proteome</keyword>
<comment type="subcellular location">
    <subcellularLocation>
        <location evidence="8">Cell membrane</location>
        <topology evidence="8">Multi-pass membrane protein</topology>
    </subcellularLocation>
    <subcellularLocation>
        <location evidence="1">Membrane</location>
        <topology evidence="1">Multi-pass membrane protein</topology>
    </subcellularLocation>
</comment>
<comment type="miscellaneous">
    <text evidence="8">Carbon 2 of the heme B porphyrin ring is defined according to the Fischer nomenclature.</text>
</comment>
<comment type="subunit">
    <text evidence="8">Interacts with CtaA.</text>
</comment>
<dbReference type="EC" id="2.5.1.141" evidence="8"/>
<feature type="transmembrane region" description="Helical" evidence="8">
    <location>
        <begin position="32"/>
        <end position="53"/>
    </location>
</feature>
<sequence>MTKEAHVVSSTTQSRSASTFFSDIKSLVKGPVLIANVFPVFTGFWLALYFSGMTLTGNWGVFLLTMIGSTFLVAGALVMNNWFDSDIDTVMERTKKRPTVTGSFALKTVLKTGLILSGIGMLLLLFTTLEAAIYAFIGWFTYVIPYTMWSKRKYTLNTVIGSVSGAVTPLIGWAAIMSADHIVPIVLVAILFIWQMPHTFAIAMKKYKDYSAANVAMLPVVYGFNFTKRQMLVYVLCLLPLPFLLTMFGTTFIIIATLMNLGYIAASIYGFYAKDDYKWANFMFLYSVNYMTLLFGMMILWTF</sequence>
<evidence type="ECO:0000256" key="3">
    <source>
        <dbReference type="ARBA" id="ARBA00022692"/>
    </source>
</evidence>
<evidence type="ECO:0000256" key="2">
    <source>
        <dbReference type="ARBA" id="ARBA00022679"/>
    </source>
</evidence>
<evidence type="ECO:0000313" key="9">
    <source>
        <dbReference type="EMBL" id="ARF13414.1"/>
    </source>
</evidence>